<dbReference type="EMBL" id="CAJPWZ010000167">
    <property type="protein sequence ID" value="CAG2187386.1"/>
    <property type="molecule type" value="Genomic_DNA"/>
</dbReference>
<protein>
    <recommendedName>
        <fullName evidence="2">Retrotransposon gag domain-containing protein</fullName>
    </recommendedName>
</protein>
<dbReference type="PANTHER" id="PTHR33223">
    <property type="entry name" value="CCHC-TYPE DOMAIN-CONTAINING PROTEIN"/>
    <property type="match status" value="1"/>
</dbReference>
<name>A0A8S3PTQ8_MYTED</name>
<dbReference type="Proteomes" id="UP000683360">
    <property type="component" value="Unassembled WGS sequence"/>
</dbReference>
<organism evidence="3 4">
    <name type="scientific">Mytilus edulis</name>
    <name type="common">Blue mussel</name>
    <dbReference type="NCBI Taxonomy" id="6550"/>
    <lineage>
        <taxon>Eukaryota</taxon>
        <taxon>Metazoa</taxon>
        <taxon>Spiralia</taxon>
        <taxon>Lophotrochozoa</taxon>
        <taxon>Mollusca</taxon>
        <taxon>Bivalvia</taxon>
        <taxon>Autobranchia</taxon>
        <taxon>Pteriomorphia</taxon>
        <taxon>Mytilida</taxon>
        <taxon>Mytiloidea</taxon>
        <taxon>Mytilidae</taxon>
        <taxon>Mytilinae</taxon>
        <taxon>Mytilus</taxon>
    </lineage>
</organism>
<evidence type="ECO:0000256" key="1">
    <source>
        <dbReference type="SAM" id="MobiDB-lite"/>
    </source>
</evidence>
<keyword evidence="4" id="KW-1185">Reference proteome</keyword>
<evidence type="ECO:0000259" key="2">
    <source>
        <dbReference type="Pfam" id="PF03732"/>
    </source>
</evidence>
<feature type="region of interest" description="Disordered" evidence="1">
    <location>
        <begin position="218"/>
        <end position="300"/>
    </location>
</feature>
<gene>
    <name evidence="3" type="ORF">MEDL_2851</name>
</gene>
<accession>A0A8S3PTQ8</accession>
<evidence type="ECO:0000313" key="3">
    <source>
        <dbReference type="EMBL" id="CAG2187386.1"/>
    </source>
</evidence>
<sequence length="349" mass="40707">MSAVSQIPSSTAVSQFNTNHQNKPHIHPIKPFDGNSSVVQWFKSFMIYMNIMNCTEQTIVQSFSHFLTGKAEQWFLTLNEQVVTLNRLQELLYTRFKPTPLTVEMLQVEQGNSESVDDYIHRVMKMCADANLQEIQLMTKAMRGLKATIARIVMPQSPINIEDLRIKANLAETTLRVTSKEQDSDFHASVSYITEHLDSKLEQIRLENDAVIAAVSGNNGQQHRPYQQQQRSNYQQQNSYRQQRPYQQRQQNQYPQQQNQYHNSRTSTHNSRTSTHNNKSQYPQQEQSQYPQQRNQQQRPYMNNQECHRCGKSCGSPKTCYAKFKICNHCKLPGHIYNACWNKNKPRVF</sequence>
<feature type="domain" description="Retrotransposon gag" evidence="2">
    <location>
        <begin position="62"/>
        <end position="146"/>
    </location>
</feature>
<reference evidence="3" key="1">
    <citation type="submission" date="2021-03" db="EMBL/GenBank/DDBJ databases">
        <authorList>
            <person name="Bekaert M."/>
        </authorList>
    </citation>
    <scope>NUCLEOTIDE SEQUENCE</scope>
</reference>
<dbReference type="PANTHER" id="PTHR33223:SF6">
    <property type="entry name" value="CCHC-TYPE DOMAIN-CONTAINING PROTEIN"/>
    <property type="match status" value="1"/>
</dbReference>
<feature type="compositionally biased region" description="Low complexity" evidence="1">
    <location>
        <begin position="221"/>
        <end position="300"/>
    </location>
</feature>
<dbReference type="OrthoDB" id="8066582at2759"/>
<evidence type="ECO:0000313" key="4">
    <source>
        <dbReference type="Proteomes" id="UP000683360"/>
    </source>
</evidence>
<dbReference type="InterPro" id="IPR005162">
    <property type="entry name" value="Retrotrans_gag_dom"/>
</dbReference>
<comment type="caution">
    <text evidence="3">The sequence shown here is derived from an EMBL/GenBank/DDBJ whole genome shotgun (WGS) entry which is preliminary data.</text>
</comment>
<dbReference type="Pfam" id="PF03732">
    <property type="entry name" value="Retrotrans_gag"/>
    <property type="match status" value="1"/>
</dbReference>
<proteinExistence type="predicted"/>
<dbReference type="AlphaFoldDB" id="A0A8S3PTQ8"/>